<name>A0A5J5F5J6_9PEZI</name>
<feature type="compositionally biased region" description="Basic and acidic residues" evidence="1">
    <location>
        <begin position="17"/>
        <end position="31"/>
    </location>
</feature>
<keyword evidence="3" id="KW-1185">Reference proteome</keyword>
<proteinExistence type="predicted"/>
<reference evidence="2 3" key="1">
    <citation type="submission" date="2019-09" db="EMBL/GenBank/DDBJ databases">
        <title>Draft genome of the ectomycorrhizal ascomycete Sphaerosporella brunnea.</title>
        <authorList>
            <consortium name="DOE Joint Genome Institute"/>
            <person name="Benucci G.M."/>
            <person name="Marozzi G."/>
            <person name="Antonielli L."/>
            <person name="Sanchez S."/>
            <person name="Marco P."/>
            <person name="Wang X."/>
            <person name="Falini L.B."/>
            <person name="Barry K."/>
            <person name="Haridas S."/>
            <person name="Lipzen A."/>
            <person name="Labutti K."/>
            <person name="Grigoriev I.V."/>
            <person name="Murat C."/>
            <person name="Martin F."/>
            <person name="Albertini E."/>
            <person name="Donnini D."/>
            <person name="Bonito G."/>
        </authorList>
    </citation>
    <scope>NUCLEOTIDE SEQUENCE [LARGE SCALE GENOMIC DNA]</scope>
    <source>
        <strain evidence="2 3">Sb_GMNB300</strain>
    </source>
</reference>
<dbReference type="EMBL" id="VXIS01000033">
    <property type="protein sequence ID" value="KAA8911676.1"/>
    <property type="molecule type" value="Genomic_DNA"/>
</dbReference>
<dbReference type="InParanoid" id="A0A5J5F5J6"/>
<accession>A0A5J5F5J6</accession>
<dbReference type="AlphaFoldDB" id="A0A5J5F5J6"/>
<sequence length="282" mass="31849">MEEARKSRIEGPPTDNVFERQSLKTKPEKPEAIMSKKRRHTQTTPEEPIETKTIPLIASLAKLADSRQGCLPPQPARLQTPNRHPDAVEAYIRPGRFRSVNQGNHSGRTARVLPEPMNVIVRKEEDERSTRSSPVAQSSLGTNLQPSTKQGGAMNRQNVREGLQMLGGKRTEGTRVHRITKRTARPPTKAEVPRTFIPYQRTRSIHPTLSPKFIEAVLQAKERRERVPKVILGLDGKVPEAVSAWMELVEAHRKVHGEMKVDVWDFIELWESLPGYLGPQPV</sequence>
<feature type="compositionally biased region" description="Polar residues" evidence="1">
    <location>
        <begin position="131"/>
        <end position="150"/>
    </location>
</feature>
<feature type="region of interest" description="Disordered" evidence="1">
    <location>
        <begin position="123"/>
        <end position="157"/>
    </location>
</feature>
<evidence type="ECO:0000313" key="3">
    <source>
        <dbReference type="Proteomes" id="UP000326924"/>
    </source>
</evidence>
<feature type="region of interest" description="Disordered" evidence="1">
    <location>
        <begin position="1"/>
        <end position="52"/>
    </location>
</feature>
<gene>
    <name evidence="2" type="ORF">FN846DRAFT_887701</name>
</gene>
<evidence type="ECO:0000313" key="2">
    <source>
        <dbReference type="EMBL" id="KAA8911676.1"/>
    </source>
</evidence>
<feature type="compositionally biased region" description="Low complexity" evidence="1">
    <location>
        <begin position="42"/>
        <end position="52"/>
    </location>
</feature>
<comment type="caution">
    <text evidence="2">The sequence shown here is derived from an EMBL/GenBank/DDBJ whole genome shotgun (WGS) entry which is preliminary data.</text>
</comment>
<protein>
    <submittedName>
        <fullName evidence="2">Uncharacterized protein</fullName>
    </submittedName>
</protein>
<dbReference type="Proteomes" id="UP000326924">
    <property type="component" value="Unassembled WGS sequence"/>
</dbReference>
<organism evidence="2 3">
    <name type="scientific">Sphaerosporella brunnea</name>
    <dbReference type="NCBI Taxonomy" id="1250544"/>
    <lineage>
        <taxon>Eukaryota</taxon>
        <taxon>Fungi</taxon>
        <taxon>Dikarya</taxon>
        <taxon>Ascomycota</taxon>
        <taxon>Pezizomycotina</taxon>
        <taxon>Pezizomycetes</taxon>
        <taxon>Pezizales</taxon>
        <taxon>Pyronemataceae</taxon>
        <taxon>Sphaerosporella</taxon>
    </lineage>
</organism>
<evidence type="ECO:0000256" key="1">
    <source>
        <dbReference type="SAM" id="MobiDB-lite"/>
    </source>
</evidence>